<dbReference type="GO" id="GO:0005886">
    <property type="term" value="C:plasma membrane"/>
    <property type="evidence" value="ECO:0007669"/>
    <property type="project" value="UniProtKB-SubCell"/>
</dbReference>
<keyword evidence="6 12" id="KW-0812">Transmembrane</keyword>
<comment type="caution">
    <text evidence="13">The sequence shown here is derived from an EMBL/GenBank/DDBJ whole genome shotgun (WGS) entry which is preliminary data.</text>
</comment>
<protein>
    <recommendedName>
        <fullName evidence="3">Sec translocon accessory complex subunit YajC</fullName>
    </recommendedName>
</protein>
<evidence type="ECO:0000256" key="7">
    <source>
        <dbReference type="ARBA" id="ARBA00022927"/>
    </source>
</evidence>
<dbReference type="PANTHER" id="PTHR33909:SF1">
    <property type="entry name" value="SEC TRANSLOCON ACCESSORY COMPLEX SUBUNIT YAJC"/>
    <property type="match status" value="1"/>
</dbReference>
<evidence type="ECO:0000256" key="11">
    <source>
        <dbReference type="SAM" id="MobiDB-lite"/>
    </source>
</evidence>
<dbReference type="EMBL" id="SIXC01000014">
    <property type="protein sequence ID" value="TBH78639.1"/>
    <property type="molecule type" value="Genomic_DNA"/>
</dbReference>
<comment type="subcellular location">
    <subcellularLocation>
        <location evidence="1">Cell membrane</location>
        <topology evidence="1">Single-pass membrane protein</topology>
    </subcellularLocation>
</comment>
<feature type="compositionally biased region" description="Basic and acidic residues" evidence="11">
    <location>
        <begin position="101"/>
        <end position="111"/>
    </location>
</feature>
<keyword evidence="10 12" id="KW-0472">Membrane</keyword>
<comment type="similarity">
    <text evidence="2">Belongs to the YajC family.</text>
</comment>
<dbReference type="PANTHER" id="PTHR33909">
    <property type="entry name" value="SEC TRANSLOCON ACCESSORY COMPLEX SUBUNIT YAJC"/>
    <property type="match status" value="1"/>
</dbReference>
<keyword evidence="5" id="KW-1003">Cell membrane</keyword>
<evidence type="ECO:0000256" key="6">
    <source>
        <dbReference type="ARBA" id="ARBA00022692"/>
    </source>
</evidence>
<name>A0A6H3FA00_9BACT</name>
<organism evidence="13 14">
    <name type="scientific">Desulfovibrio legallii</name>
    <dbReference type="NCBI Taxonomy" id="571438"/>
    <lineage>
        <taxon>Bacteria</taxon>
        <taxon>Pseudomonadati</taxon>
        <taxon>Thermodesulfobacteriota</taxon>
        <taxon>Desulfovibrionia</taxon>
        <taxon>Desulfovibrionales</taxon>
        <taxon>Desulfovibrionaceae</taxon>
        <taxon>Desulfovibrio</taxon>
    </lineage>
</organism>
<dbReference type="GO" id="GO:0015031">
    <property type="term" value="P:protein transport"/>
    <property type="evidence" value="ECO:0007669"/>
    <property type="project" value="UniProtKB-KW"/>
</dbReference>
<sequence length="111" mass="12049">MGTPQAGGAPASGTDMLMQFLPLIIMFAIFWFLLIRPQQKRAKAHKQMLSELKRGDHVMTSSGLLGRILEIDDEQVLLECGEAKLRVSRGAIGGLLSGKGGNKDAAKEEKK</sequence>
<evidence type="ECO:0000256" key="2">
    <source>
        <dbReference type="ARBA" id="ARBA00006742"/>
    </source>
</evidence>
<evidence type="ECO:0000256" key="8">
    <source>
        <dbReference type="ARBA" id="ARBA00022989"/>
    </source>
</evidence>
<dbReference type="InterPro" id="IPR003849">
    <property type="entry name" value="Preprotein_translocase_YajC"/>
</dbReference>
<dbReference type="SMART" id="SM01323">
    <property type="entry name" value="YajC"/>
    <property type="match status" value="1"/>
</dbReference>
<feature type="transmembrane region" description="Helical" evidence="12">
    <location>
        <begin position="16"/>
        <end position="35"/>
    </location>
</feature>
<evidence type="ECO:0000256" key="12">
    <source>
        <dbReference type="SAM" id="Phobius"/>
    </source>
</evidence>
<evidence type="ECO:0000256" key="1">
    <source>
        <dbReference type="ARBA" id="ARBA00004162"/>
    </source>
</evidence>
<evidence type="ECO:0000256" key="9">
    <source>
        <dbReference type="ARBA" id="ARBA00023010"/>
    </source>
</evidence>
<keyword evidence="9" id="KW-0811">Translocation</keyword>
<evidence type="ECO:0000256" key="5">
    <source>
        <dbReference type="ARBA" id="ARBA00022475"/>
    </source>
</evidence>
<evidence type="ECO:0000256" key="10">
    <source>
        <dbReference type="ARBA" id="ARBA00023136"/>
    </source>
</evidence>
<accession>A0A6H3FA00</accession>
<dbReference type="PRINTS" id="PR01853">
    <property type="entry name" value="YAJCTRNLCASE"/>
</dbReference>
<dbReference type="AlphaFoldDB" id="A0A6H3FA00"/>
<gene>
    <name evidence="13" type="primary">yajC</name>
    <name evidence="13" type="ORF">EB812_10440</name>
</gene>
<evidence type="ECO:0000256" key="3">
    <source>
        <dbReference type="ARBA" id="ARBA00014962"/>
    </source>
</evidence>
<evidence type="ECO:0000313" key="14">
    <source>
        <dbReference type="Proteomes" id="UP000292919"/>
    </source>
</evidence>
<dbReference type="Pfam" id="PF02699">
    <property type="entry name" value="YajC"/>
    <property type="match status" value="1"/>
</dbReference>
<evidence type="ECO:0000313" key="13">
    <source>
        <dbReference type="EMBL" id="TBH78639.1"/>
    </source>
</evidence>
<reference evidence="13 14" key="1">
    <citation type="submission" date="2018-12" db="EMBL/GenBank/DDBJ databases">
        <title>First genome draft of Desulfovibrio legallis sp. nov.</title>
        <authorList>
            <person name="Ben Dhia O."/>
            <person name="Najjari A."/>
            <person name="Ferjani R."/>
            <person name="Fhoula I."/>
            <person name="Fardeau M.-L."/>
            <person name="Boudabbous A."/>
            <person name="Ouzari H.I."/>
        </authorList>
    </citation>
    <scope>NUCLEOTIDE SEQUENCE [LARGE SCALE GENOMIC DNA]</scope>
    <source>
        <strain evidence="13 14">H1T</strain>
    </source>
</reference>
<feature type="region of interest" description="Disordered" evidence="11">
    <location>
        <begin position="92"/>
        <end position="111"/>
    </location>
</feature>
<keyword evidence="8 12" id="KW-1133">Transmembrane helix</keyword>
<dbReference type="NCBIfam" id="TIGR00739">
    <property type="entry name" value="yajC"/>
    <property type="match status" value="1"/>
</dbReference>
<evidence type="ECO:0000256" key="4">
    <source>
        <dbReference type="ARBA" id="ARBA00022448"/>
    </source>
</evidence>
<keyword evidence="7" id="KW-0653">Protein transport</keyword>
<dbReference type="Proteomes" id="UP000292919">
    <property type="component" value="Unassembled WGS sequence"/>
</dbReference>
<proteinExistence type="inferred from homology"/>
<keyword evidence="14" id="KW-1185">Reference proteome</keyword>
<keyword evidence="4" id="KW-0813">Transport</keyword>